<dbReference type="Proteomes" id="UP000237889">
    <property type="component" value="Chromosome"/>
</dbReference>
<dbReference type="GO" id="GO:0016491">
    <property type="term" value="F:oxidoreductase activity"/>
    <property type="evidence" value="ECO:0007669"/>
    <property type="project" value="UniProtKB-KW"/>
</dbReference>
<name>A0A2S0NBR7_9HYPH</name>
<dbReference type="EMBL" id="CP027668">
    <property type="protein sequence ID" value="AVO45516.1"/>
    <property type="molecule type" value="Genomic_DNA"/>
</dbReference>
<dbReference type="OrthoDB" id="335726at2"/>
<dbReference type="KEGG" id="phr:C6569_10815"/>
<keyword evidence="2" id="KW-0560">Oxidoreductase</keyword>
<comment type="similarity">
    <text evidence="1">Belongs to the short-chain dehydrogenases/reductases (SDR) family.</text>
</comment>
<evidence type="ECO:0000256" key="2">
    <source>
        <dbReference type="ARBA" id="ARBA00023002"/>
    </source>
</evidence>
<dbReference type="PRINTS" id="PR00081">
    <property type="entry name" value="GDHRDH"/>
</dbReference>
<dbReference type="PROSITE" id="PS00061">
    <property type="entry name" value="ADH_SHORT"/>
    <property type="match status" value="1"/>
</dbReference>
<sequence length="256" mass="26511">MTEITPQPGPRLRVLILGGTSGIAEATARLYAAEGADILLVGRDRTKLDTIAADLGVRGAGRAEVAISDLAAPADAAAELSGFAATLGGVDHILVAYGILGDQAEAARDAAAAERIMTVNFNSAAAWCLAAANLLESQGRGSLVVLGSVAGDRGRRQNFVYGAAKAGLAALVEGIAHRFAATGPRAVLVKPGPTITAMTAGMTRKGLLWAKPEAVAAVVRRAADKGGPVVYAPWFWRFIMLIIRFLPASIFNRLDI</sequence>
<dbReference type="SUPFAM" id="SSF51735">
    <property type="entry name" value="NAD(P)-binding Rossmann-fold domains"/>
    <property type="match status" value="1"/>
</dbReference>
<dbReference type="PANTHER" id="PTHR43669">
    <property type="entry name" value="5-KETO-D-GLUCONATE 5-REDUCTASE"/>
    <property type="match status" value="1"/>
</dbReference>
<dbReference type="PANTHER" id="PTHR43669:SF6">
    <property type="entry name" value="DECAPRENYLPHOSPHORYL-2-KETO-BETA-D-ERYTHRO-PENTOSE REDUCTASE"/>
    <property type="match status" value="1"/>
</dbReference>
<dbReference type="Pfam" id="PF00106">
    <property type="entry name" value="adh_short"/>
    <property type="match status" value="1"/>
</dbReference>
<dbReference type="Gene3D" id="3.40.50.720">
    <property type="entry name" value="NAD(P)-binding Rossmann-like Domain"/>
    <property type="match status" value="1"/>
</dbReference>
<evidence type="ECO:0000313" key="4">
    <source>
        <dbReference type="Proteomes" id="UP000237889"/>
    </source>
</evidence>
<protein>
    <submittedName>
        <fullName evidence="3">Acetoacetyl-CoA reductase</fullName>
    </submittedName>
</protein>
<dbReference type="AlphaFoldDB" id="A0A2S0NBR7"/>
<dbReference type="InterPro" id="IPR020904">
    <property type="entry name" value="Sc_DH/Rdtase_CS"/>
</dbReference>
<proteinExistence type="inferred from homology"/>
<keyword evidence="4" id="KW-1185">Reference proteome</keyword>
<reference evidence="3 4" key="1">
    <citation type="submission" date="2018-03" db="EMBL/GenBank/DDBJ databases">
        <title>Genome sequencing of Phreatobacter sp.</title>
        <authorList>
            <person name="Kim S.-J."/>
            <person name="Heo J."/>
            <person name="Kwon S.-W."/>
        </authorList>
    </citation>
    <scope>NUCLEOTIDE SEQUENCE [LARGE SCALE GENOMIC DNA]</scope>
    <source>
        <strain evidence="3 4">S-12</strain>
    </source>
</reference>
<accession>A0A2S0NBR7</accession>
<gene>
    <name evidence="3" type="ORF">C6569_10815</name>
</gene>
<dbReference type="RefSeq" id="WP_106748857.1">
    <property type="nucleotide sequence ID" value="NZ_CP027668.1"/>
</dbReference>
<evidence type="ECO:0000256" key="1">
    <source>
        <dbReference type="ARBA" id="ARBA00006484"/>
    </source>
</evidence>
<dbReference type="InterPro" id="IPR036291">
    <property type="entry name" value="NAD(P)-bd_dom_sf"/>
</dbReference>
<dbReference type="InterPro" id="IPR002347">
    <property type="entry name" value="SDR_fam"/>
</dbReference>
<evidence type="ECO:0000313" key="3">
    <source>
        <dbReference type="EMBL" id="AVO45516.1"/>
    </source>
</evidence>
<organism evidence="3 4">
    <name type="scientific">Phreatobacter cathodiphilus</name>
    <dbReference type="NCBI Taxonomy" id="1868589"/>
    <lineage>
        <taxon>Bacteria</taxon>
        <taxon>Pseudomonadati</taxon>
        <taxon>Pseudomonadota</taxon>
        <taxon>Alphaproteobacteria</taxon>
        <taxon>Hyphomicrobiales</taxon>
        <taxon>Phreatobacteraceae</taxon>
        <taxon>Phreatobacter</taxon>
    </lineage>
</organism>